<dbReference type="STRING" id="1484693.RS694_04190"/>
<dbReference type="InterPro" id="IPR000182">
    <property type="entry name" value="GNAT_dom"/>
</dbReference>
<protein>
    <submittedName>
        <fullName evidence="2">GNAT family N-acetyltransferase</fullName>
    </submittedName>
</protein>
<gene>
    <name evidence="2" type="ORF">RS694_04190</name>
</gene>
<dbReference type="InterPro" id="IPR016181">
    <property type="entry name" value="Acyl_CoA_acyltransferase"/>
</dbReference>
<proteinExistence type="predicted"/>
<dbReference type="SUPFAM" id="SSF55729">
    <property type="entry name" value="Acyl-CoA N-acyltransferases (Nat)"/>
    <property type="match status" value="1"/>
</dbReference>
<keyword evidence="3" id="KW-1185">Reference proteome</keyword>
<evidence type="ECO:0000259" key="1">
    <source>
        <dbReference type="PROSITE" id="PS51186"/>
    </source>
</evidence>
<organism evidence="2 3">
    <name type="scientific">Rhodoferax saidenbachensis</name>
    <dbReference type="NCBI Taxonomy" id="1484693"/>
    <lineage>
        <taxon>Bacteria</taxon>
        <taxon>Pseudomonadati</taxon>
        <taxon>Pseudomonadota</taxon>
        <taxon>Betaproteobacteria</taxon>
        <taxon>Burkholderiales</taxon>
        <taxon>Comamonadaceae</taxon>
        <taxon>Rhodoferax</taxon>
    </lineage>
</organism>
<dbReference type="Proteomes" id="UP000186110">
    <property type="component" value="Chromosome"/>
</dbReference>
<dbReference type="PROSITE" id="PS51186">
    <property type="entry name" value="GNAT"/>
    <property type="match status" value="1"/>
</dbReference>
<sequence length="148" mass="16505">MQTREGSLEEAIALLCDIPELQQGEALSYYAARVADHPHIVLIAEIDGQPAGFKVGYALSCDHFYSWVGGVLPAYRKRGIAQFLLAAQEEWVWANGYQRITVKTSHQFPAMVAMLEKNAYSRLPDQREKLVYCKTKTASGLLSSRING</sequence>
<evidence type="ECO:0000313" key="3">
    <source>
        <dbReference type="Proteomes" id="UP000186110"/>
    </source>
</evidence>
<dbReference type="AlphaFoldDB" id="A0A1P8K734"/>
<accession>A0A1P8K734</accession>
<dbReference type="GO" id="GO:0016747">
    <property type="term" value="F:acyltransferase activity, transferring groups other than amino-acyl groups"/>
    <property type="evidence" value="ECO:0007669"/>
    <property type="project" value="InterPro"/>
</dbReference>
<dbReference type="CDD" id="cd04301">
    <property type="entry name" value="NAT_SF"/>
    <property type="match status" value="1"/>
</dbReference>
<keyword evidence="2" id="KW-0808">Transferase</keyword>
<dbReference type="Pfam" id="PF00583">
    <property type="entry name" value="Acetyltransf_1"/>
    <property type="match status" value="1"/>
</dbReference>
<reference evidence="2 3" key="1">
    <citation type="submission" date="2017-01" db="EMBL/GenBank/DDBJ databases">
        <authorList>
            <person name="Mah S.A."/>
            <person name="Swanson W.J."/>
            <person name="Moy G.W."/>
            <person name="Vacquier V.D."/>
        </authorList>
    </citation>
    <scope>NUCLEOTIDE SEQUENCE [LARGE SCALE GENOMIC DNA]</scope>
    <source>
        <strain evidence="2 3">DSM 22694</strain>
    </source>
</reference>
<dbReference type="Gene3D" id="3.40.630.30">
    <property type="match status" value="1"/>
</dbReference>
<dbReference type="KEGG" id="rsb:RS694_04190"/>
<evidence type="ECO:0000313" key="2">
    <source>
        <dbReference type="EMBL" id="APW41822.1"/>
    </source>
</evidence>
<name>A0A1P8K734_9BURK</name>
<feature type="domain" description="N-acetyltransferase" evidence="1">
    <location>
        <begin position="1"/>
        <end position="139"/>
    </location>
</feature>
<dbReference type="EMBL" id="CP019239">
    <property type="protein sequence ID" value="APW41822.1"/>
    <property type="molecule type" value="Genomic_DNA"/>
</dbReference>